<organism evidence="3 4">
    <name type="scientific">Pontibacter silvestris</name>
    <dbReference type="NCBI Taxonomy" id="2305183"/>
    <lineage>
        <taxon>Bacteria</taxon>
        <taxon>Pseudomonadati</taxon>
        <taxon>Bacteroidota</taxon>
        <taxon>Cytophagia</taxon>
        <taxon>Cytophagales</taxon>
        <taxon>Hymenobacteraceae</taxon>
        <taxon>Pontibacter</taxon>
    </lineage>
</organism>
<dbReference type="Proteomes" id="UP001597369">
    <property type="component" value="Unassembled WGS sequence"/>
</dbReference>
<sequence length="412" mass="46874">MSRKWRIGALSLIITLHIITKKAFAQHIAPVDSLFKQAQELAKAGKYKNSRKLARQVISIVPQHTDAVLLIGRTFAWQNMSDSAKATLLPLIQQAPPNQEALLVLADAELWAGEPEQSLQFAETGQKAFPASPFFLLAKARALHHLKRYKEATEVVRAIPEEQPQYEAALTLLEKIIDASMVNRLRVVHQSTVFMESMSPWHLSSIEYTRLAPKAKFLARASYAQRYSKQSIQGELETYPQLTKNTYVYLNAGFSDNKLFPTYRAGAEVYQVLPFKIEASLGARTLFFPSETVVLYTGYLGKYFQKQWLSFRPYFQKQQDGWQTTGIVQLRQYLKHEDEYLTLTLAKGSTPYNLVGFEEISRLDAARVGMEGQFRLGKSYLAGGTLMYEQEEYESDASHNRITMGLSFQVKF</sequence>
<feature type="chain" id="PRO_5047344688" evidence="1">
    <location>
        <begin position="26"/>
        <end position="412"/>
    </location>
</feature>
<keyword evidence="4" id="KW-1185">Reference proteome</keyword>
<proteinExistence type="predicted"/>
<comment type="caution">
    <text evidence="3">The sequence shown here is derived from an EMBL/GenBank/DDBJ whole genome shotgun (WGS) entry which is preliminary data.</text>
</comment>
<dbReference type="InterPro" id="IPR011990">
    <property type="entry name" value="TPR-like_helical_dom_sf"/>
</dbReference>
<evidence type="ECO:0000313" key="4">
    <source>
        <dbReference type="Proteomes" id="UP001597369"/>
    </source>
</evidence>
<dbReference type="SUPFAM" id="SSF48452">
    <property type="entry name" value="TPR-like"/>
    <property type="match status" value="1"/>
</dbReference>
<dbReference type="RefSeq" id="WP_229957666.1">
    <property type="nucleotide sequence ID" value="NZ_JAJJWI010000001.1"/>
</dbReference>
<dbReference type="EMBL" id="JBHUHV010000058">
    <property type="protein sequence ID" value="MFD2068929.1"/>
    <property type="molecule type" value="Genomic_DNA"/>
</dbReference>
<dbReference type="Pfam" id="PF19413">
    <property type="entry name" value="YaiO"/>
    <property type="match status" value="1"/>
</dbReference>
<evidence type="ECO:0000313" key="3">
    <source>
        <dbReference type="EMBL" id="MFD2068929.1"/>
    </source>
</evidence>
<evidence type="ECO:0000256" key="1">
    <source>
        <dbReference type="SAM" id="SignalP"/>
    </source>
</evidence>
<evidence type="ECO:0000259" key="2">
    <source>
        <dbReference type="Pfam" id="PF19413"/>
    </source>
</evidence>
<dbReference type="Gene3D" id="1.25.40.10">
    <property type="entry name" value="Tetratricopeptide repeat domain"/>
    <property type="match status" value="1"/>
</dbReference>
<dbReference type="NCBIfam" id="TIGR04390">
    <property type="entry name" value="OMP_YaiO_dom"/>
    <property type="match status" value="1"/>
</dbReference>
<protein>
    <submittedName>
        <fullName evidence="3">YaiO family outer membrane beta-barrel protein</fullName>
    </submittedName>
</protein>
<reference evidence="4" key="1">
    <citation type="journal article" date="2019" name="Int. J. Syst. Evol. Microbiol.">
        <title>The Global Catalogue of Microorganisms (GCM) 10K type strain sequencing project: providing services to taxonomists for standard genome sequencing and annotation.</title>
        <authorList>
            <consortium name="The Broad Institute Genomics Platform"/>
            <consortium name="The Broad Institute Genome Sequencing Center for Infectious Disease"/>
            <person name="Wu L."/>
            <person name="Ma J."/>
        </authorList>
    </citation>
    <scope>NUCLEOTIDE SEQUENCE [LARGE SCALE GENOMIC DNA]</scope>
    <source>
        <strain evidence="4">JCM 16545</strain>
    </source>
</reference>
<feature type="domain" description="YaiO beta-barrel" evidence="2">
    <location>
        <begin position="183"/>
        <end position="352"/>
    </location>
</feature>
<accession>A0ABW4X1U3</accession>
<dbReference type="InterPro" id="IPR030887">
    <property type="entry name" value="Beta-barrel_YaiO"/>
</dbReference>
<gene>
    <name evidence="3" type="ORF">ACFSKU_18715</name>
</gene>
<feature type="signal peptide" evidence="1">
    <location>
        <begin position="1"/>
        <end position="25"/>
    </location>
</feature>
<keyword evidence="1" id="KW-0732">Signal</keyword>
<name>A0ABW4X1U3_9BACT</name>